<evidence type="ECO:0000313" key="1">
    <source>
        <dbReference type="EMBL" id="CAI5746096.1"/>
    </source>
</evidence>
<organism evidence="1 2">
    <name type="scientific">Peronospora destructor</name>
    <dbReference type="NCBI Taxonomy" id="86335"/>
    <lineage>
        <taxon>Eukaryota</taxon>
        <taxon>Sar</taxon>
        <taxon>Stramenopiles</taxon>
        <taxon>Oomycota</taxon>
        <taxon>Peronosporomycetes</taxon>
        <taxon>Peronosporales</taxon>
        <taxon>Peronosporaceae</taxon>
        <taxon>Peronospora</taxon>
    </lineage>
</organism>
<dbReference type="EMBL" id="CANTFM010002356">
    <property type="protein sequence ID" value="CAI5746096.1"/>
    <property type="molecule type" value="Genomic_DNA"/>
</dbReference>
<evidence type="ECO:0000313" key="2">
    <source>
        <dbReference type="Proteomes" id="UP001162029"/>
    </source>
</evidence>
<comment type="caution">
    <text evidence="1">The sequence shown here is derived from an EMBL/GenBank/DDBJ whole genome shotgun (WGS) entry which is preliminary data.</text>
</comment>
<gene>
    <name evidence="1" type="ORF">PDE001_LOCUS11113</name>
</gene>
<accession>A0AAV0VAI2</accession>
<sequence>MTDAAVPRISGMIWTRSVGILRVWKSRTAVVTADGILRYKKKTDAMYFKNGDSEKTTKIDLVKAFLLVLLQKLMATTILSYTMDRRK</sequence>
<keyword evidence="2" id="KW-1185">Reference proteome</keyword>
<protein>
    <submittedName>
        <fullName evidence="1">Uncharacterized protein</fullName>
    </submittedName>
</protein>
<reference evidence="1" key="1">
    <citation type="submission" date="2022-12" db="EMBL/GenBank/DDBJ databases">
        <authorList>
            <person name="Webb A."/>
        </authorList>
    </citation>
    <scope>NUCLEOTIDE SEQUENCE</scope>
    <source>
        <strain evidence="1">Pd1</strain>
    </source>
</reference>
<dbReference type="AlphaFoldDB" id="A0AAV0VAI2"/>
<proteinExistence type="predicted"/>
<name>A0AAV0VAI2_9STRA</name>
<dbReference type="Proteomes" id="UP001162029">
    <property type="component" value="Unassembled WGS sequence"/>
</dbReference>